<sequence>MTKAEIAHHSANAHQTISRILDGQKTIINHTSESILKVTFEDRTKPEGKTNATGTIRRVQALAAIGYPLEEQAKLAGIHPDKPRHVLKQKYIRAETAQAIADVFTRLQMTPNPVPSRAATRARAIAAHLFSKANEAEGKPSPEVVVFGGEA</sequence>
<accession>A0AAX3EFH0</accession>
<protein>
    <submittedName>
        <fullName evidence="1">Uncharacterized protein</fullName>
    </submittedName>
</protein>
<keyword evidence="2" id="KW-1185">Reference proteome</keyword>
<dbReference type="EMBL" id="CP101185">
    <property type="protein sequence ID" value="UYV96830.1"/>
    <property type="molecule type" value="Genomic_DNA"/>
</dbReference>
<dbReference type="RefSeq" id="WP_264398680.1">
    <property type="nucleotide sequence ID" value="NZ_CP101180.1"/>
</dbReference>
<evidence type="ECO:0000313" key="2">
    <source>
        <dbReference type="Proteomes" id="UP001163293"/>
    </source>
</evidence>
<evidence type="ECO:0000313" key="1">
    <source>
        <dbReference type="EMBL" id="UYV96830.1"/>
    </source>
</evidence>
<reference evidence="1" key="1">
    <citation type="submission" date="2022-07" db="EMBL/GenBank/DDBJ databases">
        <authorList>
            <person name="Wu T."/>
        </authorList>
    </citation>
    <scope>NUCLEOTIDE SEQUENCE</scope>
    <source>
        <strain evidence="1">SD-1</strain>
    </source>
</reference>
<proteinExistence type="predicted"/>
<dbReference type="Proteomes" id="UP001163293">
    <property type="component" value="Chromosome"/>
</dbReference>
<name>A0AAX3EFH0_PAEUR</name>
<organism evidence="1 2">
    <name type="scientific">Paenarthrobacter ureafaciens</name>
    <dbReference type="NCBI Taxonomy" id="37931"/>
    <lineage>
        <taxon>Bacteria</taxon>
        <taxon>Bacillati</taxon>
        <taxon>Actinomycetota</taxon>
        <taxon>Actinomycetes</taxon>
        <taxon>Micrococcales</taxon>
        <taxon>Micrococcaceae</taxon>
        <taxon>Paenarthrobacter</taxon>
    </lineage>
</organism>
<gene>
    <name evidence="1" type="ORF">NL394_17530</name>
</gene>
<dbReference type="AlphaFoldDB" id="A0AAX3EFH0"/>